<proteinExistence type="predicted"/>
<feature type="compositionally biased region" description="Low complexity" evidence="1">
    <location>
        <begin position="22"/>
        <end position="33"/>
    </location>
</feature>
<name>A0A3Q2XKA9_HIPCM</name>
<sequence>MLWAGLSGRFRHHLAGPRRRSTAAGPAGRARGAAPGGQRSGREGSQGESFLLFCDTMKQTYVLKHKEHKLYGKQDTVEAVKKKLKGELLKN</sequence>
<reference evidence="2" key="1">
    <citation type="submission" date="2025-08" db="UniProtKB">
        <authorList>
            <consortium name="Ensembl"/>
        </authorList>
    </citation>
    <scope>IDENTIFICATION</scope>
</reference>
<protein>
    <submittedName>
        <fullName evidence="2">Uncharacterized protein</fullName>
    </submittedName>
</protein>
<organism evidence="2 3">
    <name type="scientific">Hippocampus comes</name>
    <name type="common">Tiger tail seahorse</name>
    <dbReference type="NCBI Taxonomy" id="109280"/>
    <lineage>
        <taxon>Eukaryota</taxon>
        <taxon>Metazoa</taxon>
        <taxon>Chordata</taxon>
        <taxon>Craniata</taxon>
        <taxon>Vertebrata</taxon>
        <taxon>Euteleostomi</taxon>
        <taxon>Actinopterygii</taxon>
        <taxon>Neopterygii</taxon>
        <taxon>Teleostei</taxon>
        <taxon>Neoteleostei</taxon>
        <taxon>Acanthomorphata</taxon>
        <taxon>Syngnathiaria</taxon>
        <taxon>Syngnathiformes</taxon>
        <taxon>Syngnathoidei</taxon>
        <taxon>Syngnathidae</taxon>
        <taxon>Hippocampus</taxon>
    </lineage>
</organism>
<reference evidence="2" key="2">
    <citation type="submission" date="2025-09" db="UniProtKB">
        <authorList>
            <consortium name="Ensembl"/>
        </authorList>
    </citation>
    <scope>IDENTIFICATION</scope>
</reference>
<evidence type="ECO:0000313" key="2">
    <source>
        <dbReference type="Ensembl" id="ENSHCOP00000004918.1"/>
    </source>
</evidence>
<dbReference type="Ensembl" id="ENSHCOT00000006240.1">
    <property type="protein sequence ID" value="ENSHCOP00000004918.1"/>
    <property type="gene ID" value="ENSHCOG00000006472.1"/>
</dbReference>
<accession>A0A3Q2XKA9</accession>
<evidence type="ECO:0000256" key="1">
    <source>
        <dbReference type="SAM" id="MobiDB-lite"/>
    </source>
</evidence>
<dbReference type="AlphaFoldDB" id="A0A3Q2XKA9"/>
<evidence type="ECO:0000313" key="3">
    <source>
        <dbReference type="Proteomes" id="UP000264820"/>
    </source>
</evidence>
<keyword evidence="3" id="KW-1185">Reference proteome</keyword>
<feature type="region of interest" description="Disordered" evidence="1">
    <location>
        <begin position="13"/>
        <end position="45"/>
    </location>
</feature>
<dbReference type="Proteomes" id="UP000264820">
    <property type="component" value="Unplaced"/>
</dbReference>